<proteinExistence type="predicted"/>
<protein>
    <recommendedName>
        <fullName evidence="4">Endonuclease/exonuclease/phosphatase domain-containing protein</fullName>
    </recommendedName>
</protein>
<evidence type="ECO:0000313" key="2">
    <source>
        <dbReference type="EnsemblMetazoa" id="CapteP192058"/>
    </source>
</evidence>
<reference evidence="2" key="3">
    <citation type="submission" date="2015-06" db="UniProtKB">
        <authorList>
            <consortium name="EnsemblMetazoa"/>
        </authorList>
    </citation>
    <scope>IDENTIFICATION</scope>
</reference>
<dbReference type="EMBL" id="KB308726">
    <property type="protein sequence ID" value="ELT96751.1"/>
    <property type="molecule type" value="Genomic_DNA"/>
</dbReference>
<dbReference type="SUPFAM" id="SSF56219">
    <property type="entry name" value="DNase I-like"/>
    <property type="match status" value="1"/>
</dbReference>
<reference evidence="3" key="1">
    <citation type="submission" date="2012-12" db="EMBL/GenBank/DDBJ databases">
        <authorList>
            <person name="Hellsten U."/>
            <person name="Grimwood J."/>
            <person name="Chapman J.A."/>
            <person name="Shapiro H."/>
            <person name="Aerts A."/>
            <person name="Otillar R.P."/>
            <person name="Terry A.Y."/>
            <person name="Boore J.L."/>
            <person name="Simakov O."/>
            <person name="Marletaz F."/>
            <person name="Cho S.-J."/>
            <person name="Edsinger-Gonzales E."/>
            <person name="Havlak P."/>
            <person name="Kuo D.-H."/>
            <person name="Larsson T."/>
            <person name="Lv J."/>
            <person name="Arendt D."/>
            <person name="Savage R."/>
            <person name="Osoegawa K."/>
            <person name="de Jong P."/>
            <person name="Lindberg D.R."/>
            <person name="Seaver E.C."/>
            <person name="Weisblat D.A."/>
            <person name="Putnam N.H."/>
            <person name="Grigoriev I.V."/>
            <person name="Rokhsar D.S."/>
        </authorList>
    </citation>
    <scope>NUCLEOTIDE SEQUENCE</scope>
    <source>
        <strain evidence="3">I ESC-2004</strain>
    </source>
</reference>
<dbReference type="AlphaFoldDB" id="R7TZC4"/>
<gene>
    <name evidence="1" type="ORF">CAPTEDRAFT_192058</name>
</gene>
<dbReference type="HOGENOM" id="CLU_069291_1_0_1"/>
<keyword evidence="3" id="KW-1185">Reference proteome</keyword>
<dbReference type="InterPro" id="IPR036691">
    <property type="entry name" value="Endo/exonu/phosph_ase_sf"/>
</dbReference>
<name>R7TZC4_CAPTE</name>
<dbReference type="PANTHER" id="PTHR46670">
    <property type="entry name" value="ENDO/EXONUCLEASE/PHOSPHATASE DOMAIN-CONTAINING PROTEIN"/>
    <property type="match status" value="1"/>
</dbReference>
<dbReference type="Proteomes" id="UP000014760">
    <property type="component" value="Unassembled WGS sequence"/>
</dbReference>
<organism evidence="1">
    <name type="scientific">Capitella teleta</name>
    <name type="common">Polychaete worm</name>
    <dbReference type="NCBI Taxonomy" id="283909"/>
    <lineage>
        <taxon>Eukaryota</taxon>
        <taxon>Metazoa</taxon>
        <taxon>Spiralia</taxon>
        <taxon>Lophotrochozoa</taxon>
        <taxon>Annelida</taxon>
        <taxon>Polychaeta</taxon>
        <taxon>Sedentaria</taxon>
        <taxon>Scolecida</taxon>
        <taxon>Capitellidae</taxon>
        <taxon>Capitella</taxon>
    </lineage>
</organism>
<dbReference type="EnsemblMetazoa" id="CapteT192058">
    <property type="protein sequence ID" value="CapteP192058"/>
    <property type="gene ID" value="CapteG192058"/>
</dbReference>
<evidence type="ECO:0000313" key="3">
    <source>
        <dbReference type="Proteomes" id="UP000014760"/>
    </source>
</evidence>
<evidence type="ECO:0000313" key="1">
    <source>
        <dbReference type="EMBL" id="ELT96751.1"/>
    </source>
</evidence>
<evidence type="ECO:0008006" key="4">
    <source>
        <dbReference type="Google" id="ProtNLM"/>
    </source>
</evidence>
<sequence length="195" mass="22123">MCLVGDFNIHLDDVTNKASADFLRMLASFGLTQHVKGSTHSAGHCLDVVITKSDSILHPSLKVLDHCISDHYTLSCQLSIQHPSTQSRKVTYQSIKRIDMDTMVKDVASHFTDYSFHQECILKYNKALGDILDTHAPLKTRVVPMRKACKWYDDSIRQANQKRRQCGCSLELKMKRSCEYSVLVTGNTLHDYLTC</sequence>
<accession>R7TZC4</accession>
<reference evidence="1 3" key="2">
    <citation type="journal article" date="2013" name="Nature">
        <title>Insights into bilaterian evolution from three spiralian genomes.</title>
        <authorList>
            <person name="Simakov O."/>
            <person name="Marletaz F."/>
            <person name="Cho S.J."/>
            <person name="Edsinger-Gonzales E."/>
            <person name="Havlak P."/>
            <person name="Hellsten U."/>
            <person name="Kuo D.H."/>
            <person name="Larsson T."/>
            <person name="Lv J."/>
            <person name="Arendt D."/>
            <person name="Savage R."/>
            <person name="Osoegawa K."/>
            <person name="de Jong P."/>
            <person name="Grimwood J."/>
            <person name="Chapman J.A."/>
            <person name="Shapiro H."/>
            <person name="Aerts A."/>
            <person name="Otillar R.P."/>
            <person name="Terry A.Y."/>
            <person name="Boore J.L."/>
            <person name="Grigoriev I.V."/>
            <person name="Lindberg D.R."/>
            <person name="Seaver E.C."/>
            <person name="Weisblat D.A."/>
            <person name="Putnam N.H."/>
            <person name="Rokhsar D.S."/>
        </authorList>
    </citation>
    <scope>NUCLEOTIDE SEQUENCE</scope>
    <source>
        <strain evidence="1 3">I ESC-2004</strain>
    </source>
</reference>
<dbReference type="PANTHER" id="PTHR46670:SF3">
    <property type="entry name" value="ENDONUCLEASE_EXONUCLEASE_PHOSPHATASE DOMAIN-CONTAINING PROTEIN"/>
    <property type="match status" value="1"/>
</dbReference>
<dbReference type="EMBL" id="AMQN01011151">
    <property type="status" value="NOT_ANNOTATED_CDS"/>
    <property type="molecule type" value="Genomic_DNA"/>
</dbReference>
<dbReference type="OMA" id="FRHDIFS"/>
<dbReference type="Gene3D" id="3.60.10.10">
    <property type="entry name" value="Endonuclease/exonuclease/phosphatase"/>
    <property type="match status" value="1"/>
</dbReference>
<dbReference type="OrthoDB" id="10072198at2759"/>